<keyword evidence="5" id="KW-1185">Reference proteome</keyword>
<feature type="repeat" description="ANK" evidence="3">
    <location>
        <begin position="443"/>
        <end position="475"/>
    </location>
</feature>
<evidence type="ECO:0000313" key="5">
    <source>
        <dbReference type="Proteomes" id="UP001046350"/>
    </source>
</evidence>
<keyword evidence="1" id="KW-0677">Repeat</keyword>
<accession>A0ABX8NBE2</accession>
<evidence type="ECO:0000313" key="4">
    <source>
        <dbReference type="EMBL" id="QXH53693.1"/>
    </source>
</evidence>
<keyword evidence="2 3" id="KW-0040">ANK repeat</keyword>
<dbReference type="PANTHER" id="PTHR24189:SF50">
    <property type="entry name" value="ANKYRIN REPEAT AND SOCS BOX PROTEIN 2"/>
    <property type="match status" value="1"/>
</dbReference>
<dbReference type="PROSITE" id="PS50088">
    <property type="entry name" value="ANK_REPEAT"/>
    <property type="match status" value="1"/>
</dbReference>
<evidence type="ECO:0008006" key="6">
    <source>
        <dbReference type="Google" id="ProtNLM"/>
    </source>
</evidence>
<dbReference type="Proteomes" id="UP001046350">
    <property type="component" value="Chromosome"/>
</dbReference>
<evidence type="ECO:0000256" key="1">
    <source>
        <dbReference type="ARBA" id="ARBA00022737"/>
    </source>
</evidence>
<protein>
    <recommendedName>
        <fullName evidence="6">Ankyrin repeat-containing protein</fullName>
    </recommendedName>
</protein>
<dbReference type="RefSeq" id="WP_217843089.1">
    <property type="nucleotide sequence ID" value="NZ_CP077076.1"/>
</dbReference>
<evidence type="ECO:0000256" key="3">
    <source>
        <dbReference type="PROSITE-ProRule" id="PRU00023"/>
    </source>
</evidence>
<dbReference type="EMBL" id="CP077076">
    <property type="protein sequence ID" value="QXH53693.1"/>
    <property type="molecule type" value="Genomic_DNA"/>
</dbReference>
<evidence type="ECO:0000256" key="2">
    <source>
        <dbReference type="ARBA" id="ARBA00023043"/>
    </source>
</evidence>
<dbReference type="Pfam" id="PF00023">
    <property type="entry name" value="Ank"/>
    <property type="match status" value="1"/>
</dbReference>
<name>A0ABX8NBE2_9PSED</name>
<gene>
    <name evidence="4" type="ORF">KSS94_11490</name>
</gene>
<dbReference type="PROSITE" id="PS51257">
    <property type="entry name" value="PROKAR_LIPOPROTEIN"/>
    <property type="match status" value="1"/>
</dbReference>
<organism evidence="4 5">
    <name type="scientific">Pseudomonas fakonensis</name>
    <dbReference type="NCBI Taxonomy" id="2842355"/>
    <lineage>
        <taxon>Bacteria</taxon>
        <taxon>Pseudomonadati</taxon>
        <taxon>Pseudomonadota</taxon>
        <taxon>Gammaproteobacteria</taxon>
        <taxon>Pseudomonadales</taxon>
        <taxon>Pseudomonadaceae</taxon>
        <taxon>Pseudomonas</taxon>
    </lineage>
</organism>
<dbReference type="InterPro" id="IPR050745">
    <property type="entry name" value="Multifunctional_regulatory"/>
</dbReference>
<reference evidence="4" key="1">
    <citation type="journal article" date="2021" name="Microorganisms">
        <title>The Ever-Expanding Pseudomonas Genus: Description of 43 New Species and Partition of the Pseudomonas putida Group.</title>
        <authorList>
            <person name="Girard L."/>
            <person name="Lood C."/>
            <person name="Hofte M."/>
            <person name="Vandamme P."/>
            <person name="Rokni-Zadeh H."/>
            <person name="van Noort V."/>
            <person name="Lavigne R."/>
            <person name="De Mot R."/>
        </authorList>
    </citation>
    <scope>NUCLEOTIDE SEQUENCE</scope>
    <source>
        <strain evidence="4">COW40</strain>
    </source>
</reference>
<dbReference type="InterPro" id="IPR002110">
    <property type="entry name" value="Ankyrin_rpt"/>
</dbReference>
<sequence length="554" mass="60138">MKRHFALCALVSALAGCNSEYSYDEIATSFGSLGTPDARYVVIKSGEPLTGTVVPREGGRVLQPFKVEDGKVVGPWKAYDEKGRLVEGQLQAGMFVGAKKTWCPGENPSHLQSVSTLDNDRRSLQDYDCASGLQVRDSTILLADATRKHSARVGEQRTWQVVNGEQKLTLLETFAADGSDKLEGLVEHYNYQGVLVDRATYKDGALDGVFESWSAPEGKPTVPATKLSYSAGKKNGPAETYFVSGWPAGTIAEKGEYKDDRKAGVWLIYGPGHVSVLDYDNPQNESVMAERLAQAARGETRTIGAPRMVYDLDSFAYLQKSSGIDINQWLTSQSRPLITLAADNAYDYLISAGADPKRRDIQGNTRLMTCLAGIDFPSCSLEHMNLLAASEDLKAHNVYGYTPLALFCSRADQLHGNGRENPQAQALFQTLLKGSDVNAAAYGGETALHACMSQRNHGYAEALVAAGANLDAVDLDGTTPLAAAFMEQYRGSKFSRIQWSEEVIRFVAGYQGKSQFTFDTPVPAFGMSVRQMVLENGDTKTARLIDSLVGTAKG</sequence>
<proteinExistence type="predicted"/>
<dbReference type="PANTHER" id="PTHR24189">
    <property type="entry name" value="MYOTROPHIN"/>
    <property type="match status" value="1"/>
</dbReference>